<comment type="caution">
    <text evidence="2">The sequence shown here is derived from an EMBL/GenBank/DDBJ whole genome shotgun (WGS) entry which is preliminary data.</text>
</comment>
<organism evidence="2">
    <name type="scientific">bioreactor metagenome</name>
    <dbReference type="NCBI Taxonomy" id="1076179"/>
    <lineage>
        <taxon>unclassified sequences</taxon>
        <taxon>metagenomes</taxon>
        <taxon>ecological metagenomes</taxon>
    </lineage>
</organism>
<evidence type="ECO:0000256" key="1">
    <source>
        <dbReference type="SAM" id="Phobius"/>
    </source>
</evidence>
<keyword evidence="1" id="KW-1133">Transmembrane helix</keyword>
<keyword evidence="1" id="KW-0472">Membrane</keyword>
<gene>
    <name evidence="2" type="ORF">SDC9_55274</name>
</gene>
<dbReference type="PROSITE" id="PS51257">
    <property type="entry name" value="PROKAR_LIPOPROTEIN"/>
    <property type="match status" value="1"/>
</dbReference>
<proteinExistence type="predicted"/>
<accession>A0A644WZL7</accession>
<reference evidence="2" key="1">
    <citation type="submission" date="2019-08" db="EMBL/GenBank/DDBJ databases">
        <authorList>
            <person name="Kucharzyk K."/>
            <person name="Murdoch R.W."/>
            <person name="Higgins S."/>
            <person name="Loffler F."/>
        </authorList>
    </citation>
    <scope>NUCLEOTIDE SEQUENCE</scope>
</reference>
<feature type="transmembrane region" description="Helical" evidence="1">
    <location>
        <begin position="6"/>
        <end position="28"/>
    </location>
</feature>
<dbReference type="AlphaFoldDB" id="A0A644WZL7"/>
<sequence length="197" mass="23316">MKNKQFELIFIFMITIIFLVLFTSCSNINKKEILRKENNLSEDINTLKEYKDTVVKFKTYFDVSNSKVKDTNAQKFILHLKCPNSWDANEGIYSNKNELSMLATGIIKKIDKNVKLDETAYKYTYRNDDYDFKDTEHIIGINDKKNSYVLYKSYDLFTGYVVFKFYDEYVLSLSIINCPDEETMYNIINSVYLEILE</sequence>
<dbReference type="EMBL" id="VSSQ01001511">
    <property type="protein sequence ID" value="MPM08958.1"/>
    <property type="molecule type" value="Genomic_DNA"/>
</dbReference>
<name>A0A644WZL7_9ZZZZ</name>
<protein>
    <submittedName>
        <fullName evidence="2">Uncharacterized protein</fullName>
    </submittedName>
</protein>
<keyword evidence="1" id="KW-0812">Transmembrane</keyword>
<evidence type="ECO:0000313" key="2">
    <source>
        <dbReference type="EMBL" id="MPM08958.1"/>
    </source>
</evidence>